<dbReference type="EMBL" id="AVOT02044535">
    <property type="protein sequence ID" value="MBW0539891.1"/>
    <property type="molecule type" value="Genomic_DNA"/>
</dbReference>
<keyword evidence="2" id="KW-1185">Reference proteome</keyword>
<sequence>MHICERIELTFTLLNLPDVNSISFNTKQLKELRLQAQNLENSTGHNEAIFQEQLEKKDKERIQLKEDIQSSIKNISLKNEFPRQSTPIIDRDVLKLNNDLHNPIPSDREVETAFNFKDTPRLEKLPTFNGEGEYNHMEFMKKIDVFKEGLNIPYE</sequence>
<comment type="caution">
    <text evidence="1">The sequence shown here is derived from an EMBL/GenBank/DDBJ whole genome shotgun (WGS) entry which is preliminary data.</text>
</comment>
<name>A0A9Q3IE47_9BASI</name>
<gene>
    <name evidence="1" type="ORF">O181_079606</name>
</gene>
<evidence type="ECO:0000313" key="2">
    <source>
        <dbReference type="Proteomes" id="UP000765509"/>
    </source>
</evidence>
<dbReference type="AlphaFoldDB" id="A0A9Q3IE47"/>
<protein>
    <submittedName>
        <fullName evidence="1">Uncharacterized protein</fullName>
    </submittedName>
</protein>
<organism evidence="1 2">
    <name type="scientific">Austropuccinia psidii MF-1</name>
    <dbReference type="NCBI Taxonomy" id="1389203"/>
    <lineage>
        <taxon>Eukaryota</taxon>
        <taxon>Fungi</taxon>
        <taxon>Dikarya</taxon>
        <taxon>Basidiomycota</taxon>
        <taxon>Pucciniomycotina</taxon>
        <taxon>Pucciniomycetes</taxon>
        <taxon>Pucciniales</taxon>
        <taxon>Sphaerophragmiaceae</taxon>
        <taxon>Austropuccinia</taxon>
    </lineage>
</organism>
<accession>A0A9Q3IE47</accession>
<proteinExistence type="predicted"/>
<reference evidence="1" key="1">
    <citation type="submission" date="2021-03" db="EMBL/GenBank/DDBJ databases">
        <title>Draft genome sequence of rust myrtle Austropuccinia psidii MF-1, a brazilian biotype.</title>
        <authorList>
            <person name="Quecine M.C."/>
            <person name="Pachon D.M.R."/>
            <person name="Bonatelli M.L."/>
            <person name="Correr F.H."/>
            <person name="Franceschini L.M."/>
            <person name="Leite T.F."/>
            <person name="Margarido G.R.A."/>
            <person name="Almeida C.A."/>
            <person name="Ferrarezi J.A."/>
            <person name="Labate C.A."/>
        </authorList>
    </citation>
    <scope>NUCLEOTIDE SEQUENCE</scope>
    <source>
        <strain evidence="1">MF-1</strain>
    </source>
</reference>
<dbReference type="Proteomes" id="UP000765509">
    <property type="component" value="Unassembled WGS sequence"/>
</dbReference>
<evidence type="ECO:0000313" key="1">
    <source>
        <dbReference type="EMBL" id="MBW0539891.1"/>
    </source>
</evidence>